<dbReference type="InterPro" id="IPR007157">
    <property type="entry name" value="PspA_VIPP1"/>
</dbReference>
<reference evidence="3" key="1">
    <citation type="journal article" date="2014" name="Int. J. Syst. Evol. Microbiol.">
        <title>Complete genome sequence of Corynebacterium casei LMG S-19264T (=DSM 44701T), isolated from a smear-ripened cheese.</title>
        <authorList>
            <consortium name="US DOE Joint Genome Institute (JGI-PGF)"/>
            <person name="Walter F."/>
            <person name="Albersmeier A."/>
            <person name="Kalinowski J."/>
            <person name="Ruckert C."/>
        </authorList>
    </citation>
    <scope>NUCLEOTIDE SEQUENCE</scope>
    <source>
        <strain evidence="3">KCTC 42731</strain>
    </source>
</reference>
<dbReference type="Pfam" id="PF04012">
    <property type="entry name" value="PspA_IM30"/>
    <property type="match status" value="1"/>
</dbReference>
<keyword evidence="2" id="KW-0175">Coiled coil</keyword>
<evidence type="ECO:0000313" key="3">
    <source>
        <dbReference type="EMBL" id="GHF82531.1"/>
    </source>
</evidence>
<dbReference type="InterPro" id="IPR014319">
    <property type="entry name" value="Phageshock_PspA"/>
</dbReference>
<protein>
    <submittedName>
        <fullName evidence="3">Phage shock protein PspA</fullName>
    </submittedName>
</protein>
<name>A0A919BEE4_9GAMM</name>
<dbReference type="GO" id="GO:0009271">
    <property type="term" value="P:phage shock"/>
    <property type="evidence" value="ECO:0007669"/>
    <property type="project" value="TreeGrafter"/>
</dbReference>
<dbReference type="NCBIfam" id="TIGR02977">
    <property type="entry name" value="phageshock_pspA"/>
    <property type="match status" value="1"/>
</dbReference>
<feature type="coiled-coil region" evidence="2">
    <location>
        <begin position="33"/>
        <end position="135"/>
    </location>
</feature>
<comment type="caution">
    <text evidence="3">The sequence shown here is derived from an EMBL/GenBank/DDBJ whole genome shotgun (WGS) entry which is preliminary data.</text>
</comment>
<dbReference type="RefSeq" id="WP_189767378.1">
    <property type="nucleotide sequence ID" value="NZ_BNCK01000002.1"/>
</dbReference>
<evidence type="ECO:0000256" key="2">
    <source>
        <dbReference type="SAM" id="Coils"/>
    </source>
</evidence>
<evidence type="ECO:0000256" key="1">
    <source>
        <dbReference type="ARBA" id="ARBA00043985"/>
    </source>
</evidence>
<dbReference type="PANTHER" id="PTHR31088:SF6">
    <property type="entry name" value="PHAGE SHOCK PROTEIN A"/>
    <property type="match status" value="1"/>
</dbReference>
<dbReference type="Proteomes" id="UP000623842">
    <property type="component" value="Unassembled WGS sequence"/>
</dbReference>
<accession>A0A919BEE4</accession>
<keyword evidence="4" id="KW-1185">Reference proteome</keyword>
<gene>
    <name evidence="3" type="primary">pspA</name>
    <name evidence="3" type="ORF">GCM10017161_07140</name>
</gene>
<feature type="coiled-coil region" evidence="2">
    <location>
        <begin position="161"/>
        <end position="188"/>
    </location>
</feature>
<evidence type="ECO:0000313" key="4">
    <source>
        <dbReference type="Proteomes" id="UP000623842"/>
    </source>
</evidence>
<comment type="similarity">
    <text evidence="1">Belongs to the PspA/Vipp/IM30 family.</text>
</comment>
<dbReference type="PANTHER" id="PTHR31088">
    <property type="entry name" value="MEMBRANE-ASSOCIATED PROTEIN VIPP1, CHLOROPLASTIC"/>
    <property type="match status" value="1"/>
</dbReference>
<dbReference type="AlphaFoldDB" id="A0A919BEE4"/>
<reference evidence="3" key="2">
    <citation type="submission" date="2020-09" db="EMBL/GenBank/DDBJ databases">
        <authorList>
            <person name="Sun Q."/>
            <person name="Kim S."/>
        </authorList>
    </citation>
    <scope>NUCLEOTIDE SEQUENCE</scope>
    <source>
        <strain evidence="3">KCTC 42731</strain>
    </source>
</reference>
<dbReference type="GO" id="GO:0005829">
    <property type="term" value="C:cytosol"/>
    <property type="evidence" value="ECO:0007669"/>
    <property type="project" value="TreeGrafter"/>
</dbReference>
<sequence>MGMFSRFADIINANINSLLDKAEDPEKMIKLIIQEMEETLVEVRATAAKHIAEKKTLLRQVRDAEKSMANWHEKAELAITKGRDDLAKAALVEKNKSQQVLEELQQDVEQIDAFLTSVQEDSHRLQEKLSEAKRKQDAFKLRQESATVRLKARETTNVYNIDEAIGKFERYQQKIEEVEAQIEAYDMTSNQDLASQINALQADDKVEDELAALKKKVSNQ</sequence>
<organism evidence="3 4">
    <name type="scientific">Thalassotalea marina</name>
    <dbReference type="NCBI Taxonomy" id="1673741"/>
    <lineage>
        <taxon>Bacteria</taxon>
        <taxon>Pseudomonadati</taxon>
        <taxon>Pseudomonadota</taxon>
        <taxon>Gammaproteobacteria</taxon>
        <taxon>Alteromonadales</taxon>
        <taxon>Colwelliaceae</taxon>
        <taxon>Thalassotalea</taxon>
    </lineage>
</organism>
<dbReference type="EMBL" id="BNCK01000002">
    <property type="protein sequence ID" value="GHF82531.1"/>
    <property type="molecule type" value="Genomic_DNA"/>
</dbReference>
<proteinExistence type="inferred from homology"/>